<dbReference type="Gene3D" id="2.60.120.10">
    <property type="entry name" value="Jelly Rolls"/>
    <property type="match status" value="1"/>
</dbReference>
<sequence length="68" mass="7992">MKIIKSNNLNWIDKAGYSKKIFVTDKEVDHPGVRVQELKIAPGQICKSHYHRKQTEIFYFLIPMANFL</sequence>
<evidence type="ECO:0000313" key="1">
    <source>
        <dbReference type="EMBL" id="PIS40669.1"/>
    </source>
</evidence>
<dbReference type="InterPro" id="IPR014710">
    <property type="entry name" value="RmlC-like_jellyroll"/>
</dbReference>
<dbReference type="SUPFAM" id="SSF51182">
    <property type="entry name" value="RmlC-like cupins"/>
    <property type="match status" value="1"/>
</dbReference>
<proteinExistence type="predicted"/>
<gene>
    <name evidence="1" type="ORF">COT26_02110</name>
</gene>
<evidence type="ECO:0008006" key="3">
    <source>
        <dbReference type="Google" id="ProtNLM"/>
    </source>
</evidence>
<organism evidence="1 2">
    <name type="scientific">Candidatus Kerfeldbacteria bacterium CG08_land_8_20_14_0_20_43_14</name>
    <dbReference type="NCBI Taxonomy" id="2014246"/>
    <lineage>
        <taxon>Bacteria</taxon>
        <taxon>Candidatus Kerfeldiibacteriota</taxon>
    </lineage>
</organism>
<comment type="caution">
    <text evidence="1">The sequence shown here is derived from an EMBL/GenBank/DDBJ whole genome shotgun (WGS) entry which is preliminary data.</text>
</comment>
<accession>A0A2H0YQW8</accession>
<protein>
    <recommendedName>
        <fullName evidence="3">Cupin</fullName>
    </recommendedName>
</protein>
<dbReference type="Proteomes" id="UP000236845">
    <property type="component" value="Unassembled WGS sequence"/>
</dbReference>
<evidence type="ECO:0000313" key="2">
    <source>
        <dbReference type="Proteomes" id="UP000236845"/>
    </source>
</evidence>
<dbReference type="EMBL" id="PEXW01000045">
    <property type="protein sequence ID" value="PIS40669.1"/>
    <property type="molecule type" value="Genomic_DNA"/>
</dbReference>
<name>A0A2H0YQW8_9BACT</name>
<dbReference type="InterPro" id="IPR011051">
    <property type="entry name" value="RmlC_Cupin_sf"/>
</dbReference>
<reference evidence="2" key="1">
    <citation type="submission" date="2017-09" db="EMBL/GenBank/DDBJ databases">
        <title>Depth-based differentiation of microbial function through sediment-hosted aquifers and enrichment of novel symbionts in the deep terrestrial subsurface.</title>
        <authorList>
            <person name="Probst A.J."/>
            <person name="Ladd B."/>
            <person name="Jarett J.K."/>
            <person name="Geller-Mcgrath D.E."/>
            <person name="Sieber C.M.K."/>
            <person name="Emerson J.B."/>
            <person name="Anantharaman K."/>
            <person name="Thomas B.C."/>
            <person name="Malmstrom R."/>
            <person name="Stieglmeier M."/>
            <person name="Klingl A."/>
            <person name="Woyke T."/>
            <person name="Ryan C.M."/>
            <person name="Banfield J.F."/>
        </authorList>
    </citation>
    <scope>NUCLEOTIDE SEQUENCE [LARGE SCALE GENOMIC DNA]</scope>
</reference>
<dbReference type="AlphaFoldDB" id="A0A2H0YQW8"/>